<dbReference type="Pfam" id="PF05699">
    <property type="entry name" value="Dimer_Tnp_hAT"/>
    <property type="match status" value="1"/>
</dbReference>
<dbReference type="Proteomes" id="UP000054279">
    <property type="component" value="Unassembled WGS sequence"/>
</dbReference>
<evidence type="ECO:0000313" key="3">
    <source>
        <dbReference type="Proteomes" id="UP000054279"/>
    </source>
</evidence>
<accession>A0A0C9V0I9</accession>
<dbReference type="SUPFAM" id="SSF53098">
    <property type="entry name" value="Ribonuclease H-like"/>
    <property type="match status" value="1"/>
</dbReference>
<organism evidence="2 3">
    <name type="scientific">Sphaerobolus stellatus (strain SS14)</name>
    <dbReference type="NCBI Taxonomy" id="990650"/>
    <lineage>
        <taxon>Eukaryota</taxon>
        <taxon>Fungi</taxon>
        <taxon>Dikarya</taxon>
        <taxon>Basidiomycota</taxon>
        <taxon>Agaricomycotina</taxon>
        <taxon>Agaricomycetes</taxon>
        <taxon>Phallomycetidae</taxon>
        <taxon>Geastrales</taxon>
        <taxon>Sphaerobolaceae</taxon>
        <taxon>Sphaerobolus</taxon>
    </lineage>
</organism>
<dbReference type="AlphaFoldDB" id="A0A0C9V0I9"/>
<feature type="non-terminal residue" evidence="2">
    <location>
        <position position="1"/>
    </location>
</feature>
<dbReference type="EMBL" id="KN837247">
    <property type="protein sequence ID" value="KIJ31141.1"/>
    <property type="molecule type" value="Genomic_DNA"/>
</dbReference>
<dbReference type="HOGENOM" id="CLU_009123_13_0_1"/>
<evidence type="ECO:0000259" key="1">
    <source>
        <dbReference type="Pfam" id="PF05699"/>
    </source>
</evidence>
<sequence length="131" mass="14449">FQSIKVFNLDTSQDELEVYLAALPDTTCLDPIAHWTAARHSGSCLALMVLDYLSAPVTSVDVEHAFSHRRLTVSRLHHSLGDESMWSATVLGSWGRIPGLIPEKEIITAFKEKSSRVKSANASKNKQAKSK</sequence>
<feature type="domain" description="HAT C-terminal dimerisation" evidence="1">
    <location>
        <begin position="15"/>
        <end position="85"/>
    </location>
</feature>
<dbReference type="InterPro" id="IPR012337">
    <property type="entry name" value="RNaseH-like_sf"/>
</dbReference>
<dbReference type="GO" id="GO:0046983">
    <property type="term" value="F:protein dimerization activity"/>
    <property type="evidence" value="ECO:0007669"/>
    <property type="project" value="InterPro"/>
</dbReference>
<reference evidence="2 3" key="1">
    <citation type="submission" date="2014-06" db="EMBL/GenBank/DDBJ databases">
        <title>Evolutionary Origins and Diversification of the Mycorrhizal Mutualists.</title>
        <authorList>
            <consortium name="DOE Joint Genome Institute"/>
            <consortium name="Mycorrhizal Genomics Consortium"/>
            <person name="Kohler A."/>
            <person name="Kuo A."/>
            <person name="Nagy L.G."/>
            <person name="Floudas D."/>
            <person name="Copeland A."/>
            <person name="Barry K.W."/>
            <person name="Cichocki N."/>
            <person name="Veneault-Fourrey C."/>
            <person name="LaButti K."/>
            <person name="Lindquist E.A."/>
            <person name="Lipzen A."/>
            <person name="Lundell T."/>
            <person name="Morin E."/>
            <person name="Murat C."/>
            <person name="Riley R."/>
            <person name="Ohm R."/>
            <person name="Sun H."/>
            <person name="Tunlid A."/>
            <person name="Henrissat B."/>
            <person name="Grigoriev I.V."/>
            <person name="Hibbett D.S."/>
            <person name="Martin F."/>
        </authorList>
    </citation>
    <scope>NUCLEOTIDE SEQUENCE [LARGE SCALE GENOMIC DNA]</scope>
    <source>
        <strain evidence="2 3">SS14</strain>
    </source>
</reference>
<evidence type="ECO:0000313" key="2">
    <source>
        <dbReference type="EMBL" id="KIJ31141.1"/>
    </source>
</evidence>
<dbReference type="OrthoDB" id="1715602at2759"/>
<gene>
    <name evidence="2" type="ORF">M422DRAFT_186325</name>
</gene>
<protein>
    <recommendedName>
        <fullName evidence="1">HAT C-terminal dimerisation domain-containing protein</fullName>
    </recommendedName>
</protein>
<keyword evidence="3" id="KW-1185">Reference proteome</keyword>
<name>A0A0C9V0I9_SPHS4</name>
<dbReference type="InterPro" id="IPR008906">
    <property type="entry name" value="HATC_C_dom"/>
</dbReference>
<proteinExistence type="predicted"/>